<dbReference type="GO" id="GO:0016757">
    <property type="term" value="F:glycosyltransferase activity"/>
    <property type="evidence" value="ECO:0007669"/>
    <property type="project" value="UniProtKB-KW"/>
</dbReference>
<dbReference type="RefSeq" id="WP_319843889.1">
    <property type="nucleotide sequence ID" value="NZ_JAXAFJ010000003.1"/>
</dbReference>
<dbReference type="Pfam" id="PF13692">
    <property type="entry name" value="Glyco_trans_1_4"/>
    <property type="match status" value="1"/>
</dbReference>
<evidence type="ECO:0000313" key="4">
    <source>
        <dbReference type="Proteomes" id="UP001274321"/>
    </source>
</evidence>
<keyword evidence="4" id="KW-1185">Reference proteome</keyword>
<dbReference type="InterPro" id="IPR022623">
    <property type="entry name" value="Glyco_trans_4"/>
</dbReference>
<evidence type="ECO:0000259" key="2">
    <source>
        <dbReference type="Pfam" id="PF12000"/>
    </source>
</evidence>
<name>A0ABU4RLR0_9HYPH</name>
<dbReference type="SUPFAM" id="SSF53756">
    <property type="entry name" value="UDP-Glycosyltransferase/glycogen phosphorylase"/>
    <property type="match status" value="1"/>
</dbReference>
<dbReference type="Gene3D" id="3.40.50.2000">
    <property type="entry name" value="Glycogen Phosphorylase B"/>
    <property type="match status" value="2"/>
</dbReference>
<accession>A0ABU4RLR0</accession>
<proteinExistence type="predicted"/>
<keyword evidence="3" id="KW-0328">Glycosyltransferase</keyword>
<dbReference type="EMBL" id="JAXAFJ010000003">
    <property type="protein sequence ID" value="MDX6805761.1"/>
    <property type="molecule type" value="Genomic_DNA"/>
</dbReference>
<dbReference type="Proteomes" id="UP001274321">
    <property type="component" value="Unassembled WGS sequence"/>
</dbReference>
<sequence length="414" mass="45565">MNFLFVHNNFPAQFRHAAAALVAAGHSVVGLGSRTSRAVPGVRALRYSTGDMDVSSSHPFARRFDMECRRAEQVLYSLSSLRASGFVPDVVVAHPGWGEALPLRTVFPKTRIVAYCEFFYGLEGRDVGFDPEFPESGLDGHVALHLKNAATMFALFDCDEGLAPTHWQRSTFPEPLQPKIRVIHDGVDTDLIAPNPDARLRLRSGIELSAQDEVITFVARNLEPLRGYHAFMRALPRVLAQRPKAHVVIIGGDGTSYGAHPPKGQSWKGIYLDEVQNGLDMRRVHFTGFLGHEQYLAALQISSAHVYLTYPFVLSWSLLEAMSAGCVVIGSDTAPVTEVIDGSNGMLVPFFDTDALAGAVVSALRERRGLLGMRARARETVIANYDLRTVCLPQTLQFLEGQSIRRRRRVAGAV</sequence>
<evidence type="ECO:0000256" key="1">
    <source>
        <dbReference type="ARBA" id="ARBA00022679"/>
    </source>
</evidence>
<gene>
    <name evidence="3" type="ORF">SCD90_06775</name>
</gene>
<feature type="domain" description="Glycosyl transferase family 4" evidence="2">
    <location>
        <begin position="25"/>
        <end position="191"/>
    </location>
</feature>
<evidence type="ECO:0000313" key="3">
    <source>
        <dbReference type="EMBL" id="MDX6805761.1"/>
    </source>
</evidence>
<comment type="caution">
    <text evidence="3">The sequence shown here is derived from an EMBL/GenBank/DDBJ whole genome shotgun (WGS) entry which is preliminary data.</text>
</comment>
<dbReference type="EC" id="2.4.-.-" evidence="3"/>
<dbReference type="PANTHER" id="PTHR46401">
    <property type="entry name" value="GLYCOSYLTRANSFERASE WBBK-RELATED"/>
    <property type="match status" value="1"/>
</dbReference>
<reference evidence="3 4" key="1">
    <citation type="submission" date="2023-11" db="EMBL/GenBank/DDBJ databases">
        <authorList>
            <person name="Bao R."/>
        </authorList>
    </citation>
    <scope>NUCLEOTIDE SEQUENCE [LARGE SCALE GENOMIC DNA]</scope>
    <source>
        <strain evidence="3 4">PJ23</strain>
    </source>
</reference>
<protein>
    <submittedName>
        <fullName evidence="3">Glycosyltransferase</fullName>
        <ecNumber evidence="3">2.4.-.-</ecNumber>
    </submittedName>
</protein>
<organism evidence="3 4">
    <name type="scientific">Terrihabitans rhizophilus</name>
    <dbReference type="NCBI Taxonomy" id="3092662"/>
    <lineage>
        <taxon>Bacteria</taxon>
        <taxon>Pseudomonadati</taxon>
        <taxon>Pseudomonadota</taxon>
        <taxon>Alphaproteobacteria</taxon>
        <taxon>Hyphomicrobiales</taxon>
        <taxon>Terrihabitans</taxon>
    </lineage>
</organism>
<dbReference type="PANTHER" id="PTHR46401:SF2">
    <property type="entry name" value="GLYCOSYLTRANSFERASE WBBK-RELATED"/>
    <property type="match status" value="1"/>
</dbReference>
<dbReference type="Pfam" id="PF12000">
    <property type="entry name" value="Glyco_trans_4_3"/>
    <property type="match status" value="1"/>
</dbReference>
<keyword evidence="1 3" id="KW-0808">Transferase</keyword>